<feature type="domain" description="Disease resistance protein Roq1-like winged-helix" evidence="5">
    <location>
        <begin position="224"/>
        <end position="291"/>
    </location>
</feature>
<dbReference type="SUPFAM" id="SSF46785">
    <property type="entry name" value="Winged helix' DNA-binding domain"/>
    <property type="match status" value="1"/>
</dbReference>
<evidence type="ECO:0000259" key="6">
    <source>
        <dbReference type="Pfam" id="PF23286"/>
    </source>
</evidence>
<dbReference type="GO" id="GO:0006952">
    <property type="term" value="P:defense response"/>
    <property type="evidence" value="ECO:0007669"/>
    <property type="project" value="InterPro"/>
</dbReference>
<dbReference type="SUPFAM" id="SSF52540">
    <property type="entry name" value="P-loop containing nucleoside triphosphate hydrolases"/>
    <property type="match status" value="1"/>
</dbReference>
<dbReference type="InterPro" id="IPR058546">
    <property type="entry name" value="RPS4B/Roq1-like_LRR"/>
</dbReference>
<dbReference type="InterPro" id="IPR042197">
    <property type="entry name" value="Apaf_helical"/>
</dbReference>
<dbReference type="Gene3D" id="1.10.8.430">
    <property type="entry name" value="Helical domain of apoptotic protease-activating factors"/>
    <property type="match status" value="1"/>
</dbReference>
<evidence type="ECO:0008006" key="9">
    <source>
        <dbReference type="Google" id="ProtNLM"/>
    </source>
</evidence>
<comment type="caution">
    <text evidence="7">The sequence shown here is derived from an EMBL/GenBank/DDBJ whole genome shotgun (WGS) entry which is preliminary data.</text>
</comment>
<keyword evidence="1" id="KW-0433">Leucine-rich repeat</keyword>
<protein>
    <recommendedName>
        <fullName evidence="9">NB-ARC domain-containing protein</fullName>
    </recommendedName>
</protein>
<dbReference type="GO" id="GO:0043531">
    <property type="term" value="F:ADP binding"/>
    <property type="evidence" value="ECO:0007669"/>
    <property type="project" value="InterPro"/>
</dbReference>
<dbReference type="InterPro" id="IPR036390">
    <property type="entry name" value="WH_DNA-bd_sf"/>
</dbReference>
<evidence type="ECO:0000313" key="8">
    <source>
        <dbReference type="Proteomes" id="UP001206925"/>
    </source>
</evidence>
<dbReference type="Gene3D" id="3.80.10.10">
    <property type="entry name" value="Ribonuclease Inhibitor"/>
    <property type="match status" value="1"/>
</dbReference>
<dbReference type="Pfam" id="PF00931">
    <property type="entry name" value="NB-ARC"/>
    <property type="match status" value="1"/>
</dbReference>
<dbReference type="InterPro" id="IPR044974">
    <property type="entry name" value="Disease_R_plants"/>
</dbReference>
<dbReference type="PRINTS" id="PR00364">
    <property type="entry name" value="DISEASERSIST"/>
</dbReference>
<feature type="domain" description="Disease resistance protein RPS4B/Roq1-like leucine-rich repeats" evidence="6">
    <location>
        <begin position="319"/>
        <end position="437"/>
    </location>
</feature>
<dbReference type="InterPro" id="IPR002182">
    <property type="entry name" value="NB-ARC"/>
</dbReference>
<keyword evidence="2" id="KW-0677">Repeat</keyword>
<dbReference type="PANTHER" id="PTHR11017:SF313">
    <property type="entry name" value="TIR DOMAIN, P-LOOP CONTAINING NUCLEOSIDE TRIPHOSPHATE HYDROLASE"/>
    <property type="match status" value="1"/>
</dbReference>
<reference evidence="7" key="1">
    <citation type="submission" date="2022-06" db="EMBL/GenBank/DDBJ databases">
        <title>Uncovering the hologenomic basis of an extraordinary plant invasion.</title>
        <authorList>
            <person name="Bieker V.C."/>
            <person name="Martin M.D."/>
            <person name="Gilbert T."/>
            <person name="Hodgins K."/>
            <person name="Battlay P."/>
            <person name="Petersen B."/>
            <person name="Wilson J."/>
        </authorList>
    </citation>
    <scope>NUCLEOTIDE SEQUENCE</scope>
    <source>
        <strain evidence="7">AA19_3_7</strain>
        <tissue evidence="7">Leaf</tissue>
    </source>
</reference>
<sequence length="556" mass="62708">MGGIGKTSLAKYVFQLHSGKFHKSSFVEGVNTRCNECFNGLLDLQKQLHGDISKKYPLRVSDVSMYTSMIENALAHKMVFLVLDDVDSLDQLDALLGNKGFHQGSKIIITTKDASLTGRCALFNPHVQFIHRMVKLYGLSDYASRKLFYIHAFKSHTPEKDYTEVSEELVKYCKGHPLALQVLGKSLHKRDVTYWREILKGLKKEPHSVIKKVLQMSIDALSSNDMELFKHISCFFVGKDKYVTETILDACDINTQSGVTNLIDRCLLSIIGNKLTMHQLIQDMGRYLVLQESPNKPWECSRLWCHEESFKVLDQKKCVELVHIDLSYCCKLKKLPSSMGKLKKVTTLLLDGCNPRESHIQTMPSDLMLAAVSLPCSLTSLSLANANLSNESFPMDWSCLSMLKKLCLDENPIVSMPNCVRTLPRLRKLSMSFCELCTTIDHPPPQETVRYGGEHHDEEQVKRECGIGLVYDEDGKMEEEEEDVLGYYKLWNHIIGGDLSPLQLTTGEYVLKQRKYIKRWGLPPAVSPSKAGWRNNALIDAGSSYAAADGATLTNV</sequence>
<dbReference type="Proteomes" id="UP001206925">
    <property type="component" value="Unassembled WGS sequence"/>
</dbReference>
<evidence type="ECO:0000256" key="3">
    <source>
        <dbReference type="ARBA" id="ARBA00022821"/>
    </source>
</evidence>
<dbReference type="InterPro" id="IPR058192">
    <property type="entry name" value="WHD_ROQ1-like"/>
</dbReference>
<dbReference type="InterPro" id="IPR032675">
    <property type="entry name" value="LRR_dom_sf"/>
</dbReference>
<organism evidence="7 8">
    <name type="scientific">Ambrosia artemisiifolia</name>
    <name type="common">Common ragweed</name>
    <dbReference type="NCBI Taxonomy" id="4212"/>
    <lineage>
        <taxon>Eukaryota</taxon>
        <taxon>Viridiplantae</taxon>
        <taxon>Streptophyta</taxon>
        <taxon>Embryophyta</taxon>
        <taxon>Tracheophyta</taxon>
        <taxon>Spermatophyta</taxon>
        <taxon>Magnoliopsida</taxon>
        <taxon>eudicotyledons</taxon>
        <taxon>Gunneridae</taxon>
        <taxon>Pentapetalae</taxon>
        <taxon>asterids</taxon>
        <taxon>campanulids</taxon>
        <taxon>Asterales</taxon>
        <taxon>Asteraceae</taxon>
        <taxon>Asteroideae</taxon>
        <taxon>Heliantheae alliance</taxon>
        <taxon>Heliantheae</taxon>
        <taxon>Ambrosia</taxon>
    </lineage>
</organism>
<evidence type="ECO:0000256" key="1">
    <source>
        <dbReference type="ARBA" id="ARBA00022614"/>
    </source>
</evidence>
<dbReference type="SUPFAM" id="SSF52047">
    <property type="entry name" value="RNI-like"/>
    <property type="match status" value="1"/>
</dbReference>
<accession>A0AAD5G7E4</accession>
<dbReference type="PANTHER" id="PTHR11017">
    <property type="entry name" value="LEUCINE-RICH REPEAT-CONTAINING PROTEIN"/>
    <property type="match status" value="1"/>
</dbReference>
<dbReference type="Pfam" id="PF23282">
    <property type="entry name" value="WHD_ROQ1"/>
    <property type="match status" value="1"/>
</dbReference>
<feature type="domain" description="NB-ARC" evidence="4">
    <location>
        <begin position="1"/>
        <end position="121"/>
    </location>
</feature>
<name>A0AAD5G7E4_AMBAR</name>
<proteinExistence type="predicted"/>
<dbReference type="EMBL" id="JAMZMK010010846">
    <property type="protein sequence ID" value="KAI7730078.1"/>
    <property type="molecule type" value="Genomic_DNA"/>
</dbReference>
<evidence type="ECO:0000256" key="2">
    <source>
        <dbReference type="ARBA" id="ARBA00022737"/>
    </source>
</evidence>
<dbReference type="Gene3D" id="3.40.50.300">
    <property type="entry name" value="P-loop containing nucleotide triphosphate hydrolases"/>
    <property type="match status" value="1"/>
</dbReference>
<keyword evidence="8" id="KW-1185">Reference proteome</keyword>
<dbReference type="AlphaFoldDB" id="A0AAD5G7E4"/>
<evidence type="ECO:0000259" key="5">
    <source>
        <dbReference type="Pfam" id="PF23282"/>
    </source>
</evidence>
<dbReference type="InterPro" id="IPR027417">
    <property type="entry name" value="P-loop_NTPase"/>
</dbReference>
<keyword evidence="3" id="KW-0611">Plant defense</keyword>
<dbReference type="Pfam" id="PF23286">
    <property type="entry name" value="LRR_13"/>
    <property type="match status" value="1"/>
</dbReference>
<gene>
    <name evidence="7" type="ORF">M8C21_009448</name>
</gene>
<evidence type="ECO:0000259" key="4">
    <source>
        <dbReference type="Pfam" id="PF00931"/>
    </source>
</evidence>
<evidence type="ECO:0000313" key="7">
    <source>
        <dbReference type="EMBL" id="KAI7730078.1"/>
    </source>
</evidence>